<dbReference type="EMBL" id="UAUF01000010">
    <property type="protein sequence ID" value="SPZ04858.1"/>
    <property type="molecule type" value="Genomic_DNA"/>
</dbReference>
<dbReference type="RefSeq" id="WP_019364498.1">
    <property type="nucleotide sequence ID" value="NZ_UAUF01000010.1"/>
</dbReference>
<sequence length="353" mass="40486">MSHQIYRSLTRAFGRVLKLAKKDKGNLLSLIDKQLVAMNYIDFAIAAEREQGDTALKALNQEGYWFEAGRPTYFIEDMDLAERLMNMRVSMEVLSAPSEPITFAVAPPRNWVYQSIEIPAMLVTVDDYDKLIELRNRQLVERWNHTHSYFGNQGEAHGPCLVITYRSLDQVDDEGRPLSKDMPPIHATTLLDQSKIKQLLESSNLDVQRELSAPNINHDQNGMWKLTDPELYLQEKATRLAAHLWIYLQAANSPLKPGLPGAVQDGEVPTFGQGKYFILRDVVTQKKASVSHGEKAETERSWHWRQLRDERFYRNEHANKERGSRWVFVNPSTPGEELEAETVYETPDLASFI</sequence>
<name>A0A2X2CBL3_PSELU</name>
<dbReference type="AlphaFoldDB" id="A0A2X2CBL3"/>
<evidence type="ECO:0000313" key="2">
    <source>
        <dbReference type="Proteomes" id="UP000250443"/>
    </source>
</evidence>
<organism evidence="1 2">
    <name type="scientific">Pseudomonas luteola</name>
    <dbReference type="NCBI Taxonomy" id="47886"/>
    <lineage>
        <taxon>Bacteria</taxon>
        <taxon>Pseudomonadati</taxon>
        <taxon>Pseudomonadota</taxon>
        <taxon>Gammaproteobacteria</taxon>
        <taxon>Pseudomonadales</taxon>
        <taxon>Pseudomonadaceae</taxon>
        <taxon>Pseudomonas</taxon>
    </lineage>
</organism>
<dbReference type="Proteomes" id="UP000250443">
    <property type="component" value="Unassembled WGS sequence"/>
</dbReference>
<protein>
    <submittedName>
        <fullName evidence="1">Uncharacterized protein</fullName>
    </submittedName>
</protein>
<proteinExistence type="predicted"/>
<evidence type="ECO:0000313" key="1">
    <source>
        <dbReference type="EMBL" id="SPZ04858.1"/>
    </source>
</evidence>
<gene>
    <name evidence="1" type="ORF">NCTC11842_01378</name>
</gene>
<reference evidence="1 2" key="1">
    <citation type="submission" date="2018-06" db="EMBL/GenBank/DDBJ databases">
        <authorList>
            <consortium name="Pathogen Informatics"/>
            <person name="Doyle S."/>
        </authorList>
    </citation>
    <scope>NUCLEOTIDE SEQUENCE [LARGE SCALE GENOMIC DNA]</scope>
    <source>
        <strain evidence="1 2">NCTC11842</strain>
    </source>
</reference>
<accession>A0A2X2CBL3</accession>